<dbReference type="FunFam" id="3.10.20.90:FF:000205">
    <property type="entry name" value="2'-5'-oligoadenylate synthase-like protein 2"/>
    <property type="match status" value="2"/>
</dbReference>
<dbReference type="FunFam" id="1.10.1410.20:FF:000001">
    <property type="entry name" value="2'-5'-oligoadenylate synthetase 1"/>
    <property type="match status" value="1"/>
</dbReference>
<dbReference type="GO" id="GO:0016020">
    <property type="term" value="C:membrane"/>
    <property type="evidence" value="ECO:0007669"/>
    <property type="project" value="TreeGrafter"/>
</dbReference>
<dbReference type="GO" id="GO:0046872">
    <property type="term" value="F:metal ion binding"/>
    <property type="evidence" value="ECO:0007669"/>
    <property type="project" value="UniProtKB-KW"/>
</dbReference>
<evidence type="ECO:0000256" key="3">
    <source>
        <dbReference type="ARBA" id="ARBA00022859"/>
    </source>
</evidence>
<reference evidence="7" key="1">
    <citation type="journal article" date="2021" name="Evol. Appl.">
        <title>The genome of the Pyrenean desman and the effects of bottlenecks and inbreeding on the genomic landscape of an endangered species.</title>
        <authorList>
            <person name="Escoda L."/>
            <person name="Castresana J."/>
        </authorList>
    </citation>
    <scope>NUCLEOTIDE SEQUENCE</scope>
    <source>
        <strain evidence="7">IBE-C5619</strain>
    </source>
</reference>
<comment type="similarity">
    <text evidence="1">Belongs to the 2-5A synthase family.</text>
</comment>
<dbReference type="CDD" id="cd01811">
    <property type="entry name" value="Ubl1_OASL"/>
    <property type="match status" value="2"/>
</dbReference>
<dbReference type="InterPro" id="IPR018952">
    <property type="entry name" value="2-5-oligoAdlate_synth_1_dom2/C"/>
</dbReference>
<dbReference type="EMBL" id="JAGFMF010012286">
    <property type="protein sequence ID" value="KAG8504675.1"/>
    <property type="molecule type" value="Genomic_DNA"/>
</dbReference>
<dbReference type="GO" id="GO:0051607">
    <property type="term" value="P:defense response to virus"/>
    <property type="evidence" value="ECO:0007669"/>
    <property type="project" value="UniProtKB-KW"/>
</dbReference>
<dbReference type="Pfam" id="PF10421">
    <property type="entry name" value="OAS1_C"/>
    <property type="match status" value="2"/>
</dbReference>
<keyword evidence="4" id="KW-0694">RNA-binding</keyword>
<dbReference type="PANTHER" id="PTHR11258">
    <property type="entry name" value="2-5 OLIGOADENYLATE SYNTHETASE"/>
    <property type="match status" value="1"/>
</dbReference>
<dbReference type="InterPro" id="IPR006116">
    <property type="entry name" value="NT_2-5OAS_ClassI-CCAase"/>
</dbReference>
<dbReference type="Pfam" id="PF00240">
    <property type="entry name" value="ubiquitin"/>
    <property type="match status" value="2"/>
</dbReference>
<keyword evidence="5" id="KW-0051">Antiviral defense</keyword>
<feature type="domain" description="Ubiquitin-like" evidence="6">
    <location>
        <begin position="922"/>
        <end position="997"/>
    </location>
</feature>
<dbReference type="SUPFAM" id="SSF81631">
    <property type="entry name" value="PAP/OAS1 substrate-binding domain"/>
    <property type="match status" value="2"/>
</dbReference>
<keyword evidence="8" id="KW-1185">Reference proteome</keyword>
<dbReference type="Gene3D" id="3.30.460.10">
    <property type="entry name" value="Beta Polymerase, domain 2"/>
    <property type="match status" value="3"/>
</dbReference>
<dbReference type="Gene3D" id="1.10.1410.20">
    <property type="entry name" value="2'-5'-oligoadenylate synthetase 1, domain 2"/>
    <property type="match status" value="3"/>
</dbReference>
<dbReference type="PROSITE" id="PS00833">
    <property type="entry name" value="25A_SYNTH_2"/>
    <property type="match status" value="2"/>
</dbReference>
<dbReference type="AlphaFoldDB" id="A0A8J5ZMP0"/>
<dbReference type="OrthoDB" id="9661404at2759"/>
<dbReference type="InterPro" id="IPR043519">
    <property type="entry name" value="NT_sf"/>
</dbReference>
<dbReference type="Gene3D" id="3.10.20.90">
    <property type="entry name" value="Phosphatidylinositol 3-kinase Catalytic Subunit, Chain A, domain 1"/>
    <property type="match status" value="2"/>
</dbReference>
<protein>
    <submittedName>
        <fullName evidence="7">2'-5'-oligoadenylate synthase-like protein 1</fullName>
    </submittedName>
</protein>
<dbReference type="PANTHER" id="PTHR11258:SF16">
    <property type="entry name" value="2'-5'-OLIGOADENYLATE SYNTHASE-LIKE PROTEIN"/>
    <property type="match status" value="1"/>
</dbReference>
<keyword evidence="3" id="KW-0391">Immunity</keyword>
<keyword evidence="2" id="KW-0399">Innate immunity</keyword>
<sequence>SLESFVEQRLQPREDWKEQVQDAWQRVFRFLWDCFQDELLRSRVRVVKIVKVVMPTAKTTMSDGDQGHLLWLCSTLIRVPLASPLSSKLQASGKVKLNLAVPPRGGSNGKGTTLNRTSDVDLVLFLSCFSSFQNQALLRNVIISFIKLKLSQCSKKLAYNITIAHHREGKRAPRSLSFQVQAKKDSEVIKVDVLSAFNRHFVKSRPVKLKNLLRLVKHWYLQVENFNLDEGFIAVMKLLRQYEAICIYWTKYYDFRNEVVRTFIKEQLKESRPVILDPVDPTNNLEKARGWDLVAEEAAYCLEQVCCRSEDPTEGWHVQPARDILVTVKQRGEEAYTLSVNPYQPIWKMKVEIKKKYDLSGRQCLSFQEPGEERQLLSSRKTLADYRIFSKVYIWVLDTFPPEIQVFVKESSGLSKPYAIQPDDTIRDLKCKIEEAGGPLADNQTLKLPGRKVWNNSILSDLQIKDCDTIMMFIREDHYLQARSSCVHTLQTEMALPPELYEIPATRLDSFVAQWLQPCREWKKEVLEAVWMVEKFLREGCFQGERGLDQEVRVLKVVKVGSFGNGTVLNDVAEVELVAFMSCFQSFQEQAKHCQAVLRLLRREAWRCQDLLDLGLQDLRVVQGALICTIQNWRTAEPIMVTIVPAYRALGPSVPNSQLHPEIYNSLLEAGGYPGQVSPSFSELQRNFVKHRPTKLKSLLRLVKHWYLQYVRARSPRAELPPLYALELLTIYAWETGTQEDENFRLDRGLATVMELLLEYKFLCIYWTKFYTLQNPDIGDFVRNQLKKERPIILDPVDPTHNVAEGYRWDIVAQRASQCLKKDCCYDGEEPVPSWDVREARDIQVTVEQWGYSDLVLWVNPYDPIKKLKDKIRRVWGSFNQKLFFQEPSGKRQFLNTQCSLADYGIFSDTCICLLENIPPEIQVFVKNPNGESHAYVLHHNSLILSLKQQIEEKQGLLKKQQQLEFRGQVLQDWLVFRNYGIQNNDILILSKKMAGEAPFPPS</sequence>
<dbReference type="GO" id="GO:0005524">
    <property type="term" value="F:ATP binding"/>
    <property type="evidence" value="ECO:0007669"/>
    <property type="project" value="UniProtKB-KW"/>
</dbReference>
<dbReference type="PROSITE" id="PS00832">
    <property type="entry name" value="25A_SYNTH_1"/>
    <property type="match status" value="2"/>
</dbReference>
<dbReference type="GO" id="GO:0001730">
    <property type="term" value="F:2'-5'-oligoadenylate synthetase activity"/>
    <property type="evidence" value="ECO:0007669"/>
    <property type="project" value="UniProtKB-EC"/>
</dbReference>
<organism evidence="7 8">
    <name type="scientific">Galemys pyrenaicus</name>
    <name type="common">Iberian desman</name>
    <name type="synonym">Pyrenean desman</name>
    <dbReference type="NCBI Taxonomy" id="202257"/>
    <lineage>
        <taxon>Eukaryota</taxon>
        <taxon>Metazoa</taxon>
        <taxon>Chordata</taxon>
        <taxon>Craniata</taxon>
        <taxon>Vertebrata</taxon>
        <taxon>Euteleostomi</taxon>
        <taxon>Mammalia</taxon>
        <taxon>Eutheria</taxon>
        <taxon>Laurasiatheria</taxon>
        <taxon>Eulipotyphla</taxon>
        <taxon>Talpidae</taxon>
        <taxon>Galemys</taxon>
    </lineage>
</organism>
<feature type="domain" description="Ubiquitin-like" evidence="6">
    <location>
        <begin position="404"/>
        <end position="476"/>
    </location>
</feature>
<dbReference type="GO" id="GO:0005654">
    <property type="term" value="C:nucleoplasm"/>
    <property type="evidence" value="ECO:0007669"/>
    <property type="project" value="TreeGrafter"/>
</dbReference>
<dbReference type="SMART" id="SM00213">
    <property type="entry name" value="UBQ"/>
    <property type="match status" value="4"/>
</dbReference>
<dbReference type="GO" id="GO:0045071">
    <property type="term" value="P:negative regulation of viral genome replication"/>
    <property type="evidence" value="ECO:0007669"/>
    <property type="project" value="TreeGrafter"/>
</dbReference>
<dbReference type="SUPFAM" id="SSF81301">
    <property type="entry name" value="Nucleotidyltransferase"/>
    <property type="match status" value="2"/>
</dbReference>
<name>A0A8J5ZMP0_GALPY</name>
<dbReference type="PROSITE" id="PS50152">
    <property type="entry name" value="25A_SYNTH_3"/>
    <property type="match status" value="2"/>
</dbReference>
<dbReference type="Proteomes" id="UP000700334">
    <property type="component" value="Unassembled WGS sequence"/>
</dbReference>
<dbReference type="CDD" id="cd05400">
    <property type="entry name" value="NT_2-5OAS_ClassI-CCAase"/>
    <property type="match status" value="1"/>
</dbReference>
<dbReference type="GO" id="GO:0045087">
    <property type="term" value="P:innate immune response"/>
    <property type="evidence" value="ECO:0007669"/>
    <property type="project" value="UniProtKB-KW"/>
</dbReference>
<dbReference type="GO" id="GO:0005829">
    <property type="term" value="C:cytosol"/>
    <property type="evidence" value="ECO:0007669"/>
    <property type="project" value="TreeGrafter"/>
</dbReference>
<dbReference type="PROSITE" id="PS50053">
    <property type="entry name" value="UBIQUITIN_2"/>
    <property type="match status" value="2"/>
</dbReference>
<dbReference type="InterPro" id="IPR000626">
    <property type="entry name" value="Ubiquitin-like_dom"/>
</dbReference>
<evidence type="ECO:0000256" key="2">
    <source>
        <dbReference type="ARBA" id="ARBA00022588"/>
    </source>
</evidence>
<evidence type="ECO:0000256" key="1">
    <source>
        <dbReference type="ARBA" id="ARBA00009526"/>
    </source>
</evidence>
<feature type="non-terminal residue" evidence="7">
    <location>
        <position position="1003"/>
    </location>
</feature>
<dbReference type="InterPro" id="IPR043518">
    <property type="entry name" value="2-5OAS_N_CS"/>
</dbReference>
<evidence type="ECO:0000313" key="7">
    <source>
        <dbReference type="EMBL" id="KAG8504675.1"/>
    </source>
</evidence>
<evidence type="ECO:0000259" key="6">
    <source>
        <dbReference type="PROSITE" id="PS50053"/>
    </source>
</evidence>
<evidence type="ECO:0000256" key="4">
    <source>
        <dbReference type="ARBA" id="ARBA00022884"/>
    </source>
</evidence>
<comment type="caution">
    <text evidence="7">The sequence shown here is derived from an EMBL/GenBank/DDBJ whole genome shotgun (WGS) entry which is preliminary data.</text>
</comment>
<accession>A0A8J5ZMP0</accession>
<evidence type="ECO:0000256" key="5">
    <source>
        <dbReference type="ARBA" id="ARBA00023118"/>
    </source>
</evidence>
<dbReference type="FunFam" id="3.30.460.10:FF:000007">
    <property type="entry name" value="2'-5'-oligoadenylate synthetase 1"/>
    <property type="match status" value="1"/>
</dbReference>
<gene>
    <name evidence="7" type="ORF">J0S82_013762</name>
</gene>
<evidence type="ECO:0000313" key="8">
    <source>
        <dbReference type="Proteomes" id="UP000700334"/>
    </source>
</evidence>
<proteinExistence type="inferred from homology"/>
<dbReference type="InterPro" id="IPR029071">
    <property type="entry name" value="Ubiquitin-like_domsf"/>
</dbReference>
<dbReference type="InterPro" id="IPR006117">
    <property type="entry name" value="2-5OAS_C_CS"/>
</dbReference>
<dbReference type="GO" id="GO:0003725">
    <property type="term" value="F:double-stranded RNA binding"/>
    <property type="evidence" value="ECO:0007669"/>
    <property type="project" value="TreeGrafter"/>
</dbReference>
<dbReference type="SUPFAM" id="SSF54236">
    <property type="entry name" value="Ubiquitin-like"/>
    <property type="match status" value="4"/>
</dbReference>